<gene>
    <name evidence="2" type="primary">17</name>
    <name evidence="2" type="ORF">PBI_SBASH_17</name>
</gene>
<organism evidence="2 3">
    <name type="scientific">Mycobacterium phage Sbash</name>
    <dbReference type="NCBI Taxonomy" id="1567475"/>
    <lineage>
        <taxon>Viruses</taxon>
        <taxon>Duplodnaviria</taxon>
        <taxon>Heunggongvirae</taxon>
        <taxon>Uroviricota</taxon>
        <taxon>Caudoviricetes</taxon>
        <taxon>Chenonavirus</taxon>
        <taxon>Chenonavirus sbash</taxon>
    </lineage>
</organism>
<dbReference type="Proteomes" id="UP000031075">
    <property type="component" value="Segment"/>
</dbReference>
<protein>
    <submittedName>
        <fullName evidence="2">Minor tail protein</fullName>
    </submittedName>
</protein>
<dbReference type="EMBL" id="KP027201">
    <property type="protein sequence ID" value="AJA43318.1"/>
    <property type="molecule type" value="Genomic_DNA"/>
</dbReference>
<keyword evidence="3" id="KW-1185">Reference proteome</keyword>
<evidence type="ECO:0000313" key="2">
    <source>
        <dbReference type="EMBL" id="AJA43318.1"/>
    </source>
</evidence>
<evidence type="ECO:0000256" key="1">
    <source>
        <dbReference type="SAM" id="MobiDB-lite"/>
    </source>
</evidence>
<accession>A0A0A7RVQ4</accession>
<proteinExistence type="predicted"/>
<sequence length="553" mass="61804">MTVDVATLNEKLLHGDVAQAAEAAEKLARMQDDLDVDWVFTLCDEFWDDIDEFGADLMEASGTDPRNDKGAATFRTKGSSDLVGHMKQCRKTLRGVIVETAGVRLPYYIDTHDWAYEKAAWTSTANCIGIWDILNYLTILPSWFLPIQLQPFSHAVFVGPLVTVIENMISECALRIQGGIHDFLNNALSLNPDVRAWFGSILTAIERDGLNPQALLEMLKTPMYVVRTNPFFDGSPLAAKTVRMESCGTTIRDLTKAYGVDVRVDLWRPGDPQPDRWANLTKPTYVVTVKDRSQISGPTHSILDSIFRTTVDLGGSLGDIFWPIIRQVQSMPGVYEAPSLGVNFTEPYAIVVAPEPGEDSPLVSCKITDHTPKAWQIIIGGRSPKWAGAPRFNRRGAPARGLHLTERSDQRDTVVADRLHLHRHRLYWHPVEPARRVPQRRVLRVPDAAALPAPVRHGPDAPQHRGHGAHPGTPVQRRGHLHVPRHPVRHPRLHVRAGGSQERPVWPVCVGARHLPRRPHVADLPGARSDHRRIHVGDVHRLRREHPVAVHTP</sequence>
<name>A0A0A7RVQ4_9CAUD</name>
<reference evidence="2 3" key="1">
    <citation type="submission" date="2014-10" db="EMBL/GenBank/DDBJ databases">
        <authorList>
            <person name="Msani S."/>
            <person name="Brouckaert M.-A."/>
            <person name="Jacobs C."/>
            <person name="Mafu P."/>
            <person name="Moti D."/>
            <person name="Naeem M."/>
            <person name="Ntuli T."/>
            <person name="Mngomezulu K."/>
            <person name="Larsen M.H."/>
            <person name="Rubin E.J."/>
            <person name="Russell D.A."/>
            <person name="Guerrero C.A."/>
            <person name="Bowman C.A."/>
            <person name="Jacobs-Sera D."/>
            <person name="Hendrix R.W."/>
            <person name="Hatfull G.F."/>
        </authorList>
    </citation>
    <scope>NUCLEOTIDE SEQUENCE [LARGE SCALE GENOMIC DNA]</scope>
</reference>
<dbReference type="GeneID" id="23679432"/>
<dbReference type="KEGG" id="vg:23679432"/>
<dbReference type="RefSeq" id="YP_009124671.1">
    <property type="nucleotide sequence ID" value="NC_026589.1"/>
</dbReference>
<evidence type="ECO:0000313" key="3">
    <source>
        <dbReference type="Proteomes" id="UP000031075"/>
    </source>
</evidence>
<feature type="region of interest" description="Disordered" evidence="1">
    <location>
        <begin position="452"/>
        <end position="479"/>
    </location>
</feature>
<dbReference type="OrthoDB" id="1419at10239"/>